<evidence type="ECO:0000313" key="6">
    <source>
        <dbReference type="Proteomes" id="UP000001947"/>
    </source>
</evidence>
<dbReference type="Gene3D" id="3.40.309.10">
    <property type="entry name" value="Aldehyde Dehydrogenase, Chain A, domain 2"/>
    <property type="match status" value="1"/>
</dbReference>
<dbReference type="Proteomes" id="UP000001947">
    <property type="component" value="Chromosome"/>
</dbReference>
<dbReference type="InterPro" id="IPR016162">
    <property type="entry name" value="Ald_DH_N"/>
</dbReference>
<dbReference type="InterPro" id="IPR016161">
    <property type="entry name" value="Ald_DH/histidinol_DH"/>
</dbReference>
<organism evidence="5 6">
    <name type="scientific">Saccharophagus degradans (strain 2-40 / ATCC 43961 / DSM 17024)</name>
    <dbReference type="NCBI Taxonomy" id="203122"/>
    <lineage>
        <taxon>Bacteria</taxon>
        <taxon>Pseudomonadati</taxon>
        <taxon>Pseudomonadota</taxon>
        <taxon>Gammaproteobacteria</taxon>
        <taxon>Cellvibrionales</taxon>
        <taxon>Cellvibrionaceae</taxon>
        <taxon>Saccharophagus</taxon>
    </lineage>
</organism>
<dbReference type="PANTHER" id="PTHR43217">
    <property type="entry name" value="SUCCINATE SEMIALDEHYDE DEHYDROGENASE [NAD(P)+] SAD"/>
    <property type="match status" value="1"/>
</dbReference>
<dbReference type="STRING" id="203122.Sde_1642"/>
<dbReference type="GeneID" id="98613318"/>
<dbReference type="GO" id="GO:0004777">
    <property type="term" value="F:succinate-semialdehyde dehydrogenase (NAD+) activity"/>
    <property type="evidence" value="ECO:0007669"/>
    <property type="project" value="TreeGrafter"/>
</dbReference>
<dbReference type="OrthoDB" id="5887723at2"/>
<keyword evidence="6" id="KW-1185">Reference proteome</keyword>
<dbReference type="EMBL" id="CP000282">
    <property type="protein sequence ID" value="ABD80902.1"/>
    <property type="molecule type" value="Genomic_DNA"/>
</dbReference>
<dbReference type="InterPro" id="IPR047110">
    <property type="entry name" value="GABD/Sad-like"/>
</dbReference>
<dbReference type="AlphaFoldDB" id="Q21K77"/>
<reference evidence="5 6" key="1">
    <citation type="journal article" date="2008" name="PLoS Genet.">
        <title>Complete genome sequence of the complex carbohydrate-degrading marine bacterium, Saccharophagus degradans strain 2-40 T.</title>
        <authorList>
            <person name="Weiner R.M."/>
            <person name="Taylor L.E.II."/>
            <person name="Henrissat B."/>
            <person name="Hauser L."/>
            <person name="Land M."/>
            <person name="Coutinho P.M."/>
            <person name="Rancurel C."/>
            <person name="Saunders E.H."/>
            <person name="Longmire A.G."/>
            <person name="Zhang H."/>
            <person name="Bayer E.A."/>
            <person name="Gilbert H.J."/>
            <person name="Larimer F."/>
            <person name="Zhulin I.B."/>
            <person name="Ekborg N.A."/>
            <person name="Lamed R."/>
            <person name="Richardson P.M."/>
            <person name="Borovok I."/>
            <person name="Hutcheson S."/>
        </authorList>
    </citation>
    <scope>NUCLEOTIDE SEQUENCE [LARGE SCALE GENOMIC DNA]</scope>
    <source>
        <strain evidence="6">2-40 / ATCC 43961 / DSM 17024</strain>
    </source>
</reference>
<dbReference type="PANTHER" id="PTHR43217:SF1">
    <property type="entry name" value="SUCCINATE SEMIALDEHYDE DEHYDROGENASE [NAD(P)+] SAD"/>
    <property type="match status" value="1"/>
</dbReference>
<dbReference type="InterPro" id="IPR016163">
    <property type="entry name" value="Ald_DH_C"/>
</dbReference>
<dbReference type="FunFam" id="3.40.605.10:FF:000012">
    <property type="entry name" value="NAD-dependent succinate-semialdehyde dehydrogenase"/>
    <property type="match status" value="1"/>
</dbReference>
<evidence type="ECO:0000256" key="2">
    <source>
        <dbReference type="ARBA" id="ARBA00022857"/>
    </source>
</evidence>
<dbReference type="Gene3D" id="3.40.605.10">
    <property type="entry name" value="Aldehyde Dehydrogenase, Chain A, domain 1"/>
    <property type="match status" value="1"/>
</dbReference>
<dbReference type="SUPFAM" id="SSF53720">
    <property type="entry name" value="ALDH-like"/>
    <property type="match status" value="1"/>
</dbReference>
<feature type="domain" description="Aldehyde dehydrogenase" evidence="4">
    <location>
        <begin position="5"/>
        <end position="458"/>
    </location>
</feature>
<dbReference type="InterPro" id="IPR044148">
    <property type="entry name" value="ALDH_GabD1-like"/>
</dbReference>
<sequence>MLAPVNPTTGQPLAQVASLTLPECNRAIDKTYEAFPAWRDTSITERASALMRIAASLRKSKNTLAKLMAQEMGKPLCEGIAEVEKSAACAEYYTNNSADFLKPETLESDAAYSYVTYQPLGTILGILPWNAPVWLALRFLAPALMAGNTCVMKADPNVPATAAALTAAFNSAGLPKNVMTNLPIETELVGEAIDHPAVKAVSFTGSSAAGKKVAARAAGGIKPAVLELGGSDPCIVLADANLDKACNVITLSRMINAGQSCIAAKRVIVEASIYDDVCNRLFKIFSTITMGDPSQSSTSECTALPYAMGPIARKDLQTQLHQQVNQTIQSGARCIHGGDLPSTSGFFYPPTLLIDVQPEMSAFTEETFGPVLAIIKANDFEHAIQLANKTEYGLGASIWTADKTKAELAANKLQAGQVAVNGIVKTDPRLPSGGIGLSGYGRELGPQGIKEFVNVKQVWVG</sequence>
<evidence type="ECO:0000256" key="3">
    <source>
        <dbReference type="ARBA" id="ARBA00023002"/>
    </source>
</evidence>
<dbReference type="eggNOG" id="COG1012">
    <property type="taxonomic scope" value="Bacteria"/>
</dbReference>
<dbReference type="HOGENOM" id="CLU_005391_1_0_6"/>
<dbReference type="InterPro" id="IPR015590">
    <property type="entry name" value="Aldehyde_DH_dom"/>
</dbReference>
<dbReference type="CDD" id="cd07100">
    <property type="entry name" value="ALDH_SSADH1_GabD1"/>
    <property type="match status" value="1"/>
</dbReference>
<dbReference type="KEGG" id="sde:Sde_1642"/>
<dbReference type="FunFam" id="3.40.309.10:FF:000009">
    <property type="entry name" value="Aldehyde dehydrogenase A"/>
    <property type="match status" value="1"/>
</dbReference>
<gene>
    <name evidence="5" type="ordered locus">Sde_1642</name>
</gene>
<dbReference type="Pfam" id="PF00171">
    <property type="entry name" value="Aldedh"/>
    <property type="match status" value="1"/>
</dbReference>
<dbReference type="GO" id="GO:0004030">
    <property type="term" value="F:aldehyde dehydrogenase [NAD(P)+] activity"/>
    <property type="evidence" value="ECO:0007669"/>
    <property type="project" value="InterPro"/>
</dbReference>
<keyword evidence="2" id="KW-0521">NADP</keyword>
<evidence type="ECO:0000313" key="5">
    <source>
        <dbReference type="EMBL" id="ABD80902.1"/>
    </source>
</evidence>
<name>Q21K77_SACD2</name>
<protein>
    <submittedName>
        <fullName evidence="5">Aldehyde dehydrogenase</fullName>
    </submittedName>
</protein>
<comment type="similarity">
    <text evidence="1">Belongs to the aldehyde dehydrogenase family.</text>
</comment>
<dbReference type="RefSeq" id="WP_011468122.1">
    <property type="nucleotide sequence ID" value="NC_007912.1"/>
</dbReference>
<evidence type="ECO:0000256" key="1">
    <source>
        <dbReference type="ARBA" id="ARBA00009986"/>
    </source>
</evidence>
<accession>Q21K77</accession>
<proteinExistence type="inferred from homology"/>
<keyword evidence="3" id="KW-0560">Oxidoreductase</keyword>
<evidence type="ECO:0000259" key="4">
    <source>
        <dbReference type="Pfam" id="PF00171"/>
    </source>
</evidence>